<organism evidence="4 5">
    <name type="scientific">Blautia wexlerae</name>
    <dbReference type="NCBI Taxonomy" id="418240"/>
    <lineage>
        <taxon>Bacteria</taxon>
        <taxon>Bacillati</taxon>
        <taxon>Bacillota</taxon>
        <taxon>Clostridia</taxon>
        <taxon>Lachnospirales</taxon>
        <taxon>Lachnospiraceae</taxon>
        <taxon>Blautia</taxon>
    </lineage>
</organism>
<protein>
    <submittedName>
        <fullName evidence="4">Peptidoglycan binding domain protein</fullName>
    </submittedName>
    <submittedName>
        <fullName evidence="3">Peptidoglycan-binding protein</fullName>
    </submittedName>
</protein>
<gene>
    <name evidence="4" type="ORF">BWLFYP14_00183</name>
    <name evidence="3" type="ORF">GT712_09155</name>
</gene>
<name>A0A564WYC7_9FIRM</name>
<evidence type="ECO:0000313" key="6">
    <source>
        <dbReference type="Proteomes" id="UP000477156"/>
    </source>
</evidence>
<keyword evidence="5" id="KW-1185">Reference proteome</keyword>
<dbReference type="AlphaFoldDB" id="A0A564WYC7"/>
<reference evidence="3 6" key="1">
    <citation type="journal article" date="2019" name="Nat. Med.">
        <title>A library of human gut bacterial isolates paired with longitudinal multiomics data enables mechanistic microbiome research.</title>
        <authorList>
            <person name="Poyet M."/>
            <person name="Groussin M."/>
            <person name="Gibbons S.M."/>
            <person name="Avila-Pacheco J."/>
            <person name="Jiang X."/>
            <person name="Kearney S.M."/>
            <person name="Perrotta A.R."/>
            <person name="Berdy B."/>
            <person name="Zhao S."/>
            <person name="Lieberman T.D."/>
            <person name="Swanson P.K."/>
            <person name="Smith M."/>
            <person name="Roesemann S."/>
            <person name="Alexander J.E."/>
            <person name="Rich S.A."/>
            <person name="Livny J."/>
            <person name="Vlamakis H."/>
            <person name="Clish C."/>
            <person name="Bullock K."/>
            <person name="Deik A."/>
            <person name="Scott J."/>
            <person name="Pierce K.A."/>
            <person name="Xavier R.J."/>
            <person name="Alm E.J."/>
        </authorList>
    </citation>
    <scope>NUCLEOTIDE SEQUENCE [LARGE SCALE GENOMIC DNA]</scope>
    <source>
        <strain evidence="3 6">BIOML-A12</strain>
    </source>
</reference>
<dbReference type="Proteomes" id="UP000477156">
    <property type="component" value="Unassembled WGS sequence"/>
</dbReference>
<dbReference type="Gene3D" id="3.90.1720.10">
    <property type="entry name" value="endopeptidase domain like (from Nostoc punctiforme)"/>
    <property type="match status" value="1"/>
</dbReference>
<feature type="domain" description="Endolysin-like" evidence="2">
    <location>
        <begin position="106"/>
        <end position="165"/>
    </location>
</feature>
<dbReference type="SUPFAM" id="SSF47090">
    <property type="entry name" value="PGBD-like"/>
    <property type="match status" value="1"/>
</dbReference>
<dbReference type="InterPro" id="IPR038765">
    <property type="entry name" value="Papain-like_cys_pep_sf"/>
</dbReference>
<dbReference type="InterPro" id="IPR036365">
    <property type="entry name" value="PGBD-like_sf"/>
</dbReference>
<evidence type="ECO:0000259" key="2">
    <source>
        <dbReference type="Pfam" id="PF25309"/>
    </source>
</evidence>
<dbReference type="RefSeq" id="WP_008707197.1">
    <property type="nucleotide sequence ID" value="NZ_CABHOF010000084.1"/>
</dbReference>
<dbReference type="InterPro" id="IPR002477">
    <property type="entry name" value="Peptidoglycan-bd-like"/>
</dbReference>
<dbReference type="Proteomes" id="UP000366766">
    <property type="component" value="Unassembled WGS sequence"/>
</dbReference>
<sequence length="301" mass="32664">MTKIEKAVTWALAIANDNTHGYDQQYRWGPDYDCSSLIISAWQQAGVPVKTKGAAYTGNMKSAFLACGFTDVTSRVNLRTGNGMKRGDVIINTLHHTVMYIGNGRIVAARINENGKVSGGKTGDQTGMEIMVQDYYFYQYGWDCVLRYMKEDATTDISSPSAPAASSESENVRKGQTYANRFTSAQIPVTGQRDTATVKAGIKVFQTALNKDYGAGLVVDGIFGLNTDKALGKHYVTSGECQYMVTAAEILLLLHGYNPNGVEIPGIFGSGLLTAVKTFQKAQGLTVSGTCDRNTFLKLIR</sequence>
<evidence type="ECO:0000313" key="5">
    <source>
        <dbReference type="Proteomes" id="UP000366766"/>
    </source>
</evidence>
<evidence type="ECO:0000313" key="4">
    <source>
        <dbReference type="EMBL" id="VUX67342.1"/>
    </source>
</evidence>
<dbReference type="InterPro" id="IPR036366">
    <property type="entry name" value="PGBDSf"/>
</dbReference>
<dbReference type="SUPFAM" id="SSF54001">
    <property type="entry name" value="Cysteine proteinases"/>
    <property type="match status" value="1"/>
</dbReference>
<proteinExistence type="predicted"/>
<feature type="domain" description="Endolysin-like" evidence="2">
    <location>
        <begin position="31"/>
        <end position="104"/>
    </location>
</feature>
<dbReference type="Pfam" id="PF25309">
    <property type="entry name" value="ELLD"/>
    <property type="match status" value="2"/>
</dbReference>
<reference evidence="4 5" key="2">
    <citation type="submission" date="2019-07" db="EMBL/GenBank/DDBJ databases">
        <authorList>
            <person name="Chang H.-W."/>
            <person name="Raman A."/>
            <person name="Venkatesh S."/>
            <person name="Gehrig J."/>
        </authorList>
    </citation>
    <scope>NUCLEOTIDE SEQUENCE [LARGE SCALE GENOMIC DNA]</scope>
    <source>
        <strain evidence="4">Blautia_wexlerae_LFYP_14</strain>
    </source>
</reference>
<dbReference type="Gene3D" id="1.10.101.10">
    <property type="entry name" value="PGBD-like superfamily/PGBD"/>
    <property type="match status" value="2"/>
</dbReference>
<evidence type="ECO:0000313" key="3">
    <source>
        <dbReference type="EMBL" id="MZS89236.1"/>
    </source>
</evidence>
<accession>A0A564WYC7</accession>
<dbReference type="EMBL" id="WWVF01000015">
    <property type="protein sequence ID" value="MZS89236.1"/>
    <property type="molecule type" value="Genomic_DNA"/>
</dbReference>
<feature type="domain" description="Peptidoglycan binding-like" evidence="1">
    <location>
        <begin position="245"/>
        <end position="298"/>
    </location>
</feature>
<dbReference type="Pfam" id="PF01471">
    <property type="entry name" value="PG_binding_1"/>
    <property type="match status" value="1"/>
</dbReference>
<dbReference type="EMBL" id="CABHOF010000084">
    <property type="protein sequence ID" value="VUX67342.1"/>
    <property type="molecule type" value="Genomic_DNA"/>
</dbReference>
<evidence type="ECO:0000259" key="1">
    <source>
        <dbReference type="Pfam" id="PF01471"/>
    </source>
</evidence>
<dbReference type="InterPro" id="IPR057370">
    <property type="entry name" value="ELLD"/>
</dbReference>